<feature type="domain" description="Gfo/Idh/MocA-like oxidoreductase C-terminal" evidence="2">
    <location>
        <begin position="139"/>
        <end position="330"/>
    </location>
</feature>
<name>A0A0P1LG28_9BACT</name>
<dbReference type="Pfam" id="PF02894">
    <property type="entry name" value="GFO_IDH_MocA_C"/>
    <property type="match status" value="1"/>
</dbReference>
<dbReference type="RefSeq" id="WP_075446932.1">
    <property type="nucleotide sequence ID" value="NZ_CZVI01000002.1"/>
</dbReference>
<evidence type="ECO:0000259" key="1">
    <source>
        <dbReference type="Pfam" id="PF01408"/>
    </source>
</evidence>
<dbReference type="InterPro" id="IPR051450">
    <property type="entry name" value="Gfo/Idh/MocA_Oxidoreductases"/>
</dbReference>
<dbReference type="Gene3D" id="3.30.360.10">
    <property type="entry name" value="Dihydrodipicolinate Reductase, domain 2"/>
    <property type="match status" value="1"/>
</dbReference>
<feature type="domain" description="Gfo/Idh/MocA-like oxidoreductase N-terminal" evidence="1">
    <location>
        <begin position="4"/>
        <end position="125"/>
    </location>
</feature>
<sequence length="335" mass="38078">MEKVRFGIIGLGGIAQAVHLPILSKLENAQIVALCDTDKAKAKMLAEKYNVPYFYTDYEKMLKEVEEIEAVEVLTPTNLHAEMAIACVSAGKDVFVERPLARDYKEAESVVKALEQEKDRKIMVGMNLRFRPDSMLLKGFIEQGELGSVFYVKAGWFKKPNNKKWVMMKEKAGGGVMLDLGISLLDLALWMAGYPEVKSVNSICYKHQTKSVEDSAIVFLKFKNEATLFIDVSWSYEFENSIFYLHIFGTQGTGELNPFRIYKDIQGNLVNLAPQKMDRPETLYWKSYENELKHFIGAVRNLHPLVSSAKDALYRMKIVDAVYKSAKLGKEIVFK</sequence>
<dbReference type="Proteomes" id="UP000182200">
    <property type="component" value="Unassembled WGS sequence"/>
</dbReference>
<proteinExistence type="predicted"/>
<accession>A0A0P1LCN3</accession>
<dbReference type="InterPro" id="IPR000683">
    <property type="entry name" value="Gfo/Idh/MocA-like_OxRdtase_N"/>
</dbReference>
<evidence type="ECO:0000313" key="3">
    <source>
        <dbReference type="EMBL" id="CUS78990.1"/>
    </source>
</evidence>
<accession>A0A0S4MY98</accession>
<evidence type="ECO:0000259" key="2">
    <source>
        <dbReference type="Pfam" id="PF02894"/>
    </source>
</evidence>
<evidence type="ECO:0000313" key="6">
    <source>
        <dbReference type="Proteomes" id="UP000182200"/>
    </source>
</evidence>
<keyword evidence="6" id="KW-1185">Reference proteome</keyword>
<gene>
    <name evidence="4" type="ORF">JGI4_00833</name>
    <name evidence="3" type="ORF">JGI8_00268</name>
</gene>
<dbReference type="SUPFAM" id="SSF51735">
    <property type="entry name" value="NAD(P)-binding Rossmann-fold domains"/>
    <property type="match status" value="1"/>
</dbReference>
<dbReference type="InterPro" id="IPR036291">
    <property type="entry name" value="NAD(P)-bd_dom_sf"/>
</dbReference>
<evidence type="ECO:0000313" key="5">
    <source>
        <dbReference type="Proteomes" id="UP000182011"/>
    </source>
</evidence>
<accession>A0A0P1MSA5</accession>
<dbReference type="GO" id="GO:0000166">
    <property type="term" value="F:nucleotide binding"/>
    <property type="evidence" value="ECO:0007669"/>
    <property type="project" value="InterPro"/>
</dbReference>
<accession>A0A0P1LG28</accession>
<accession>A0A0P1LYF8</accession>
<dbReference type="Gene3D" id="3.40.50.720">
    <property type="entry name" value="NAD(P)-binding Rossmann-like Domain"/>
    <property type="match status" value="1"/>
</dbReference>
<protein>
    <submittedName>
        <fullName evidence="4">Predicted dehydrogenase</fullName>
    </submittedName>
</protein>
<dbReference type="Proteomes" id="UP000182011">
    <property type="component" value="Unassembled WGS sequence"/>
</dbReference>
<dbReference type="InterPro" id="IPR004104">
    <property type="entry name" value="Gfo/Idh/MocA-like_OxRdtase_C"/>
</dbReference>
<dbReference type="EMBL" id="FAOP01000004">
    <property type="protein sequence ID" value="CUU03753.1"/>
    <property type="molecule type" value="Genomic_DNA"/>
</dbReference>
<reference evidence="3 6" key="2">
    <citation type="submission" date="2015-11" db="EMBL/GenBank/DDBJ databases">
        <authorList>
            <person name="Varghese N."/>
        </authorList>
    </citation>
    <scope>NUCLEOTIDE SEQUENCE [LARGE SCALE GENOMIC DNA]</scope>
    <source>
        <strain evidence="3 6">JGI-8</strain>
    </source>
</reference>
<dbReference type="STRING" id="1633631.GCA_001442925_00832"/>
<reference evidence="4 5" key="1">
    <citation type="submission" date="2015-11" db="EMBL/GenBank/DDBJ databases">
        <authorList>
            <person name="Zhang Y."/>
            <person name="Guo Z."/>
        </authorList>
    </citation>
    <scope>NUCLEOTIDE SEQUENCE [LARGE SCALE GENOMIC DNA]</scope>
    <source>
        <strain evidence="4">JGI-4</strain>
    </source>
</reference>
<dbReference type="EMBL" id="CZVI01000002">
    <property type="protein sequence ID" value="CUS78990.1"/>
    <property type="molecule type" value="Genomic_DNA"/>
</dbReference>
<dbReference type="SUPFAM" id="SSF55347">
    <property type="entry name" value="Glyceraldehyde-3-phosphate dehydrogenase-like, C-terminal domain"/>
    <property type="match status" value="1"/>
</dbReference>
<dbReference type="OrthoDB" id="9815825at2"/>
<organism evidence="4 5">
    <name type="scientific">Candidatus Kryptonium thompsonii</name>
    <dbReference type="NCBI Taxonomy" id="1633631"/>
    <lineage>
        <taxon>Bacteria</taxon>
        <taxon>Pseudomonadati</taxon>
        <taxon>Candidatus Kryptoniota</taxon>
        <taxon>Candidatus Kryptonium</taxon>
    </lineage>
</organism>
<dbReference type="PANTHER" id="PTHR43377:SF1">
    <property type="entry name" value="BILIVERDIN REDUCTASE A"/>
    <property type="match status" value="1"/>
</dbReference>
<dbReference type="Pfam" id="PF01408">
    <property type="entry name" value="GFO_IDH_MocA"/>
    <property type="match status" value="1"/>
</dbReference>
<dbReference type="AlphaFoldDB" id="A0A0P1LG28"/>
<evidence type="ECO:0000313" key="4">
    <source>
        <dbReference type="EMBL" id="CUU03753.1"/>
    </source>
</evidence>
<dbReference type="PANTHER" id="PTHR43377">
    <property type="entry name" value="BILIVERDIN REDUCTASE A"/>
    <property type="match status" value="1"/>
</dbReference>